<evidence type="ECO:0000256" key="5">
    <source>
        <dbReference type="SAM" id="MobiDB-lite"/>
    </source>
</evidence>
<keyword evidence="2" id="KW-0328">Glycosyltransferase</keyword>
<keyword evidence="4" id="KW-0270">Exopolysaccharide synthesis</keyword>
<dbReference type="RefSeq" id="WP_309968672.1">
    <property type="nucleotide sequence ID" value="NZ_JAVDWH010000001.1"/>
</dbReference>
<dbReference type="InterPro" id="IPR028098">
    <property type="entry name" value="Glyco_trans_4-like_N"/>
</dbReference>
<dbReference type="Proteomes" id="UP001257739">
    <property type="component" value="Unassembled WGS sequence"/>
</dbReference>
<protein>
    <recommendedName>
        <fullName evidence="11">Glycosyltransferase</fullName>
    </recommendedName>
</protein>
<comment type="similarity">
    <text evidence="1">Belongs to the stealth family.</text>
</comment>
<feature type="domain" description="Glycosyl transferase family 1" evidence="6">
    <location>
        <begin position="205"/>
        <end position="360"/>
    </location>
</feature>
<evidence type="ECO:0008006" key="11">
    <source>
        <dbReference type="Google" id="ProtNLM"/>
    </source>
</evidence>
<feature type="domain" description="Glycosyltransferase subfamily 4-like N-terminal" evidence="8">
    <location>
        <begin position="14"/>
        <end position="194"/>
    </location>
</feature>
<dbReference type="InterPro" id="IPR021520">
    <property type="entry name" value="Stealth_CR2"/>
</dbReference>
<feature type="region of interest" description="Disordered" evidence="5">
    <location>
        <begin position="406"/>
        <end position="428"/>
    </location>
</feature>
<dbReference type="EMBL" id="JAVDWH010000001">
    <property type="protein sequence ID" value="MDR7086578.1"/>
    <property type="molecule type" value="Genomic_DNA"/>
</dbReference>
<evidence type="ECO:0000259" key="7">
    <source>
        <dbReference type="Pfam" id="PF11380"/>
    </source>
</evidence>
<keyword evidence="3" id="KW-0808">Transferase</keyword>
<evidence type="ECO:0000256" key="1">
    <source>
        <dbReference type="ARBA" id="ARBA00007583"/>
    </source>
</evidence>
<keyword evidence="10" id="KW-1185">Reference proteome</keyword>
<evidence type="ECO:0000259" key="8">
    <source>
        <dbReference type="Pfam" id="PF13439"/>
    </source>
</evidence>
<dbReference type="Gene3D" id="3.40.50.2000">
    <property type="entry name" value="Glycogen Phosphorylase B"/>
    <property type="match status" value="2"/>
</dbReference>
<feature type="domain" description="Stealth protein CR2 conserved region 2" evidence="7">
    <location>
        <begin position="634"/>
        <end position="729"/>
    </location>
</feature>
<dbReference type="PANTHER" id="PTHR24045:SF0">
    <property type="entry name" value="N-ACETYLGLUCOSAMINE-1-PHOSPHOTRANSFERASE SUBUNITS ALPHA_BETA"/>
    <property type="match status" value="1"/>
</dbReference>
<dbReference type="CDD" id="cd03820">
    <property type="entry name" value="GT4_AmsD-like"/>
    <property type="match status" value="1"/>
</dbReference>
<dbReference type="InterPro" id="IPR001296">
    <property type="entry name" value="Glyco_trans_1"/>
</dbReference>
<accession>A0ABU1UN44</accession>
<evidence type="ECO:0000259" key="6">
    <source>
        <dbReference type="Pfam" id="PF00534"/>
    </source>
</evidence>
<sequence>MKITYLLMTADDLGGTENAVVTQASHLSSKHDVRVISVYRSRPDPFFVNESVPVTHLIDVSSGSPRPLRDAGLTDGECIRLTELSSTYVDPTWDPAFNRLTDIELELCLPSLDTDVLVVTTPPLTAAAAQLAPPDVVMIQQEHHPSPFRHASGEPLMAFAPHTDAIVALTESTTAWLSESLGPNAPRLVTIPNALPDGYRPRSSGSEPVIVMAGRIIPEKGFAHAIEAFDAVADDHPEWILKIFGDGSEKARLKRLVDALGRHDRIFLPGSSKQMELEWAQASIAVLPSLGTEAFGLVQIEAMAAGIPVVSYDSPPGPVEIIRHGIDGLLVPTGDIERLGDALGQLMGDAKLRKSLAEGALERAKAFSPARVVPLWEDLMLSLVAEIGSPERATRRADRIGRRAALGGSRFHPTTPANTSDGWRTDQDAHERALVASRPELVRSGGRLAEVSDAALPADLRSANFLRVTEALAAAGVPFIVIPTVGQKTRIAVESELRSAAVSALSAATNGLPVYAELLSPRSRQPGTVLASTLPSDIEVKGLRVFSPVVTTSRTLRHGPGVGCDLEFWPLDGDGEIRTAPLLPTVRGNSLESLEPTASISVAGKDHPTRTELILRDTTLVDDGIDAVWIWSGQGELRYALRSVAMYAPWIRHVYIVAESPVPDWLDADQSRVTVVSPDSIVEAGSGVAAIEGRLHHIAGLSEQFLYFKHDVFLGRSLGASRFFRANGTAVCFPSKEQIPLGPALPDDDYYVAGCKNARALVAQAFGRTLTHDYVRAPYSALRSVLEDLEGQFGGQWRDTASGGADHVTIYGSLLQEYGFMQRHFVRGKLSASTFDIARREDHAAMTRLLTMRNLDSFCLSTSSNGTVPASEQSLVVEALLSAYFPVAGPFEKSS</sequence>
<dbReference type="SUPFAM" id="SSF53756">
    <property type="entry name" value="UDP-Glycosyltransferase/glycogen phosphorylase"/>
    <property type="match status" value="1"/>
</dbReference>
<evidence type="ECO:0000313" key="9">
    <source>
        <dbReference type="EMBL" id="MDR7086578.1"/>
    </source>
</evidence>
<dbReference type="PANTHER" id="PTHR24045">
    <property type="match status" value="1"/>
</dbReference>
<evidence type="ECO:0000256" key="4">
    <source>
        <dbReference type="ARBA" id="ARBA00023169"/>
    </source>
</evidence>
<comment type="caution">
    <text evidence="9">The sequence shown here is derived from an EMBL/GenBank/DDBJ whole genome shotgun (WGS) entry which is preliminary data.</text>
</comment>
<gene>
    <name evidence="9" type="ORF">J2X11_001417</name>
</gene>
<evidence type="ECO:0000256" key="3">
    <source>
        <dbReference type="ARBA" id="ARBA00022679"/>
    </source>
</evidence>
<dbReference type="Pfam" id="PF11380">
    <property type="entry name" value="Stealth_CR2"/>
    <property type="match status" value="1"/>
</dbReference>
<dbReference type="InterPro" id="IPR047141">
    <property type="entry name" value="Stealth"/>
</dbReference>
<dbReference type="Pfam" id="PF00534">
    <property type="entry name" value="Glycos_transf_1"/>
    <property type="match status" value="1"/>
</dbReference>
<evidence type="ECO:0000256" key="2">
    <source>
        <dbReference type="ARBA" id="ARBA00022676"/>
    </source>
</evidence>
<name>A0ABU1UN44_9ACTN</name>
<proteinExistence type="inferred from homology"/>
<reference evidence="9 10" key="1">
    <citation type="submission" date="2023-07" db="EMBL/GenBank/DDBJ databases">
        <title>Sorghum-associated microbial communities from plants grown in Nebraska, USA.</title>
        <authorList>
            <person name="Schachtman D."/>
        </authorList>
    </citation>
    <scope>NUCLEOTIDE SEQUENCE [LARGE SCALE GENOMIC DNA]</scope>
    <source>
        <strain evidence="9 10">BE248</strain>
    </source>
</reference>
<organism evidence="9 10">
    <name type="scientific">Aeromicrobium panaciterrae</name>
    <dbReference type="NCBI Taxonomy" id="363861"/>
    <lineage>
        <taxon>Bacteria</taxon>
        <taxon>Bacillati</taxon>
        <taxon>Actinomycetota</taxon>
        <taxon>Actinomycetes</taxon>
        <taxon>Propionibacteriales</taxon>
        <taxon>Nocardioidaceae</taxon>
        <taxon>Aeromicrobium</taxon>
    </lineage>
</organism>
<dbReference type="Pfam" id="PF13439">
    <property type="entry name" value="Glyco_transf_4"/>
    <property type="match status" value="1"/>
</dbReference>
<evidence type="ECO:0000313" key="10">
    <source>
        <dbReference type="Proteomes" id="UP001257739"/>
    </source>
</evidence>